<keyword evidence="4" id="KW-1133">Transmembrane helix</keyword>
<dbReference type="PANTHER" id="PTHR12812">
    <property type="entry name" value="HEPARAN SULFATE 6-O-SULFOTRANSFERASE 3"/>
    <property type="match status" value="1"/>
</dbReference>
<evidence type="ECO:0000256" key="5">
    <source>
        <dbReference type="ARBA" id="ARBA00023136"/>
    </source>
</evidence>
<dbReference type="AlphaFoldDB" id="A0A7S3T0B3"/>
<keyword evidence="6" id="KW-0325">Glycoprotein</keyword>
<dbReference type="Gene3D" id="3.40.50.300">
    <property type="entry name" value="P-loop containing nucleotide triphosphate hydrolases"/>
    <property type="match status" value="1"/>
</dbReference>
<name>A0A7S3T0B3_EMIHU</name>
<dbReference type="InterPro" id="IPR010635">
    <property type="entry name" value="Heparan_SO4-6-sulfoTrfase"/>
</dbReference>
<dbReference type="EMBL" id="HBIR01037815">
    <property type="protein sequence ID" value="CAE0569312.1"/>
    <property type="molecule type" value="Transcribed_RNA"/>
</dbReference>
<keyword evidence="5" id="KW-0472">Membrane</keyword>
<evidence type="ECO:0000256" key="3">
    <source>
        <dbReference type="ARBA" id="ARBA00022692"/>
    </source>
</evidence>
<dbReference type="PANTHER" id="PTHR12812:SF0">
    <property type="entry name" value="HEPARAN-SULFATE 6-O-SULFOTRANSFERASE"/>
    <property type="match status" value="1"/>
</dbReference>
<keyword evidence="3" id="KW-0812">Transmembrane</keyword>
<keyword evidence="2" id="KW-0808">Transferase</keyword>
<proteinExistence type="predicted"/>
<evidence type="ECO:0000256" key="6">
    <source>
        <dbReference type="ARBA" id="ARBA00023180"/>
    </source>
</evidence>
<comment type="subcellular location">
    <subcellularLocation>
        <location evidence="1">Membrane</location>
        <topology evidence="1">Single-pass membrane protein</topology>
    </subcellularLocation>
</comment>
<organism evidence="8">
    <name type="scientific">Emiliania huxleyi</name>
    <name type="common">Coccolithophore</name>
    <name type="synonym">Pontosphaera huxleyi</name>
    <dbReference type="NCBI Taxonomy" id="2903"/>
    <lineage>
        <taxon>Eukaryota</taxon>
        <taxon>Haptista</taxon>
        <taxon>Haptophyta</taxon>
        <taxon>Prymnesiophyceae</taxon>
        <taxon>Isochrysidales</taxon>
        <taxon>Noelaerhabdaceae</taxon>
        <taxon>Emiliania</taxon>
    </lineage>
</organism>
<evidence type="ECO:0000256" key="2">
    <source>
        <dbReference type="ARBA" id="ARBA00022679"/>
    </source>
</evidence>
<protein>
    <submittedName>
        <fullName evidence="8">Uncharacterized protein</fullName>
    </submittedName>
</protein>
<evidence type="ECO:0000256" key="4">
    <source>
        <dbReference type="ARBA" id="ARBA00022989"/>
    </source>
</evidence>
<sequence length="484" mass="53292">MTRDCSRLLESAPALLWRRRGRPARLARTPPHTCSVTGHLAAWRHEADSLVFLHIAKCGGTSFNGRLTSLRRGDGDGCACARDASRPMHNGHALVEPLACLCPRAPLLAAPRWRGGALGGSNGSAEGSAVALKEVREALASRQSRWAPSAQQAVSRQRLGPLSNWVWLQRQWLLSPETVGWQGGVHSPLRVVQSHVMFAARLAGERSKAAGLRYVTMLREPLARFLSEFYENYNGWEWQFGTPPRVRHPCSELLAAREAAIAARGIDRVSKGQYDSLFDAWISCPKNMAADRQSRALTHAGANRRKGFQLRRQFCGGGERVGESRWCTWLLARHTLLQFSFFGLNEARCATEKLFEAQFGLRFANDAAGRGSGKHKVAKLTFEELSESQRERVAALNANDLLLYDEAVAVFRERLRWFGIPENVTCTGGGGVARLPAPGRHLRWLRDSPQAKRECPNCPIPPAAQGLAGRAGEEANRSAAGLLS</sequence>
<evidence type="ECO:0000256" key="1">
    <source>
        <dbReference type="ARBA" id="ARBA00004167"/>
    </source>
</evidence>
<gene>
    <name evidence="8" type="ORF">EHUX00137_LOCUS29526</name>
</gene>
<accession>A0A7S3T0B3</accession>
<evidence type="ECO:0000313" key="8">
    <source>
        <dbReference type="EMBL" id="CAE0569312.1"/>
    </source>
</evidence>
<reference evidence="8" key="1">
    <citation type="submission" date="2021-01" db="EMBL/GenBank/DDBJ databases">
        <authorList>
            <person name="Corre E."/>
            <person name="Pelletier E."/>
            <person name="Niang G."/>
            <person name="Scheremetjew M."/>
            <person name="Finn R."/>
            <person name="Kale V."/>
            <person name="Holt S."/>
            <person name="Cochrane G."/>
            <person name="Meng A."/>
            <person name="Brown T."/>
            <person name="Cohen L."/>
        </authorList>
    </citation>
    <scope>NUCLEOTIDE SEQUENCE</scope>
    <source>
        <strain evidence="8">379</strain>
    </source>
</reference>
<feature type="region of interest" description="Disordered" evidence="7">
    <location>
        <begin position="463"/>
        <end position="484"/>
    </location>
</feature>
<dbReference type="GO" id="GO:0017095">
    <property type="term" value="F:heparan sulfate 6-sulfotransferase activity"/>
    <property type="evidence" value="ECO:0007669"/>
    <property type="project" value="TreeGrafter"/>
</dbReference>
<dbReference type="GO" id="GO:0016020">
    <property type="term" value="C:membrane"/>
    <property type="evidence" value="ECO:0007669"/>
    <property type="project" value="UniProtKB-SubCell"/>
</dbReference>
<evidence type="ECO:0000256" key="7">
    <source>
        <dbReference type="SAM" id="MobiDB-lite"/>
    </source>
</evidence>
<dbReference type="InterPro" id="IPR027417">
    <property type="entry name" value="P-loop_NTPase"/>
</dbReference>